<evidence type="ECO:0000313" key="1">
    <source>
        <dbReference type="EMBL" id="KIW98225.1"/>
    </source>
</evidence>
<dbReference type="VEuPathDB" id="FungiDB:Z519_01809"/>
<dbReference type="InterPro" id="IPR007364">
    <property type="entry name" value="SFM1-like"/>
</dbReference>
<dbReference type="GeneID" id="27694737"/>
<dbReference type="PANTHER" id="PTHR35517">
    <property type="entry name" value="PROTEIN ARGININE N-METHYLTRANSFERASE SFM1"/>
    <property type="match status" value="1"/>
</dbReference>
<proteinExistence type="predicted"/>
<dbReference type="HOGENOM" id="CLU_080487_0_0_1"/>
<dbReference type="CDD" id="cd18090">
    <property type="entry name" value="Arginine_MT_Sfm1"/>
    <property type="match status" value="1"/>
</dbReference>
<gene>
    <name evidence="1" type="ORF">Z519_01809</name>
</gene>
<name>A0A0D2I4M0_CLAB1</name>
<dbReference type="Pfam" id="PF04252">
    <property type="entry name" value="SFM1-like"/>
    <property type="match status" value="1"/>
</dbReference>
<dbReference type="RefSeq" id="XP_016624894.1">
    <property type="nucleotide sequence ID" value="XM_016759566.1"/>
</dbReference>
<dbReference type="OrthoDB" id="373498at2759"/>
<dbReference type="AlphaFoldDB" id="A0A0D2I4M0"/>
<sequence>MSRNKYTFVVEHLDPELGPWSALEYKTIAQESRQAGCHFILSSLPQSLLDSRDLKDLVTLGAGARSESIEAYFSSKKDKICLLDPAAKQELHPTDAAEFDVFLFGGILGDDPPRVLDRTSELRKKGFSGRRLGPVQMTTDTAIRVTRMVVLDQISLDKIPYVDFPELKVDEHEFTEMPFRYVKDSYGEPVMPEGMVELIKADADKAFDDLEFVDEVDGIDQLVVGEH</sequence>
<reference evidence="1" key="1">
    <citation type="submission" date="2015-01" db="EMBL/GenBank/DDBJ databases">
        <title>The Genome Sequence of Cladophialophora bantiana CBS 173.52.</title>
        <authorList>
            <consortium name="The Broad Institute Genomics Platform"/>
            <person name="Cuomo C."/>
            <person name="de Hoog S."/>
            <person name="Gorbushina A."/>
            <person name="Stielow B."/>
            <person name="Teixiera M."/>
            <person name="Abouelleil A."/>
            <person name="Chapman S.B."/>
            <person name="Priest M."/>
            <person name="Young S.K."/>
            <person name="Wortman J."/>
            <person name="Nusbaum C."/>
            <person name="Birren B."/>
        </authorList>
    </citation>
    <scope>NUCLEOTIDE SEQUENCE [LARGE SCALE GENOMIC DNA]</scope>
    <source>
        <strain evidence="1">CBS 173.52</strain>
    </source>
</reference>
<accession>A0A0D2I4M0</accession>
<dbReference type="PANTHER" id="PTHR35517:SF1">
    <property type="entry name" value="PROTEIN ARGININE N-METHYLTRANSFERASE SFM1"/>
    <property type="match status" value="1"/>
</dbReference>
<dbReference type="EMBL" id="KN846981">
    <property type="protein sequence ID" value="KIW98225.1"/>
    <property type="molecule type" value="Genomic_DNA"/>
</dbReference>
<dbReference type="GO" id="GO:0035241">
    <property type="term" value="F:protein-arginine omega-N monomethyltransferase activity"/>
    <property type="evidence" value="ECO:0007669"/>
    <property type="project" value="TreeGrafter"/>
</dbReference>
<protein>
    <submittedName>
        <fullName evidence="1">Unplaced genomic scaffold supercont1.2, whole genome shotgun sequence</fullName>
    </submittedName>
</protein>
<organism evidence="1">
    <name type="scientific">Cladophialophora bantiana (strain ATCC 10958 / CBS 173.52 / CDC B-1940 / NIH 8579)</name>
    <name type="common">Xylohypha bantiana</name>
    <dbReference type="NCBI Taxonomy" id="1442370"/>
    <lineage>
        <taxon>Eukaryota</taxon>
        <taxon>Fungi</taxon>
        <taxon>Dikarya</taxon>
        <taxon>Ascomycota</taxon>
        <taxon>Pezizomycotina</taxon>
        <taxon>Eurotiomycetes</taxon>
        <taxon>Chaetothyriomycetidae</taxon>
        <taxon>Chaetothyriales</taxon>
        <taxon>Herpotrichiellaceae</taxon>
        <taxon>Cladophialophora</taxon>
    </lineage>
</organism>